<organism evidence="2 3">
    <name type="scientific">Platanthera guangdongensis</name>
    <dbReference type="NCBI Taxonomy" id="2320717"/>
    <lineage>
        <taxon>Eukaryota</taxon>
        <taxon>Viridiplantae</taxon>
        <taxon>Streptophyta</taxon>
        <taxon>Embryophyta</taxon>
        <taxon>Tracheophyta</taxon>
        <taxon>Spermatophyta</taxon>
        <taxon>Magnoliopsida</taxon>
        <taxon>Liliopsida</taxon>
        <taxon>Asparagales</taxon>
        <taxon>Orchidaceae</taxon>
        <taxon>Orchidoideae</taxon>
        <taxon>Orchideae</taxon>
        <taxon>Orchidinae</taxon>
        <taxon>Platanthera</taxon>
    </lineage>
</organism>
<dbReference type="EMBL" id="JBBWWR010000007">
    <property type="protein sequence ID" value="KAK8963719.1"/>
    <property type="molecule type" value="Genomic_DNA"/>
</dbReference>
<dbReference type="Proteomes" id="UP001412067">
    <property type="component" value="Unassembled WGS sequence"/>
</dbReference>
<keyword evidence="3" id="KW-1185">Reference proteome</keyword>
<proteinExistence type="predicted"/>
<sequence>MALQDFIHHKFAGGEGDGRGFHYEGDLHSPTTFLSQIPFQLTVSEQKLYRLNILILIHRFAAFCFSLATVVFMASNSIIIIYSLFEICTAVWETLKSETLLPESGHLWFDFSHHQTYL</sequence>
<accession>A0ABR2MHU3</accession>
<protein>
    <submittedName>
        <fullName evidence="2">Uncharacterized protein</fullName>
    </submittedName>
</protein>
<evidence type="ECO:0000313" key="3">
    <source>
        <dbReference type="Proteomes" id="UP001412067"/>
    </source>
</evidence>
<keyword evidence="1" id="KW-0472">Membrane</keyword>
<feature type="transmembrane region" description="Helical" evidence="1">
    <location>
        <begin position="60"/>
        <end position="85"/>
    </location>
</feature>
<name>A0ABR2MHU3_9ASPA</name>
<gene>
    <name evidence="2" type="ORF">KSP40_PGU000218</name>
</gene>
<comment type="caution">
    <text evidence="2">The sequence shown here is derived from an EMBL/GenBank/DDBJ whole genome shotgun (WGS) entry which is preliminary data.</text>
</comment>
<keyword evidence="1" id="KW-1133">Transmembrane helix</keyword>
<reference evidence="2 3" key="1">
    <citation type="journal article" date="2022" name="Nat. Plants">
        <title>Genomes of leafy and leafless Platanthera orchids illuminate the evolution of mycoheterotrophy.</title>
        <authorList>
            <person name="Li M.H."/>
            <person name="Liu K.W."/>
            <person name="Li Z."/>
            <person name="Lu H.C."/>
            <person name="Ye Q.L."/>
            <person name="Zhang D."/>
            <person name="Wang J.Y."/>
            <person name="Li Y.F."/>
            <person name="Zhong Z.M."/>
            <person name="Liu X."/>
            <person name="Yu X."/>
            <person name="Liu D.K."/>
            <person name="Tu X.D."/>
            <person name="Liu B."/>
            <person name="Hao Y."/>
            <person name="Liao X.Y."/>
            <person name="Jiang Y.T."/>
            <person name="Sun W.H."/>
            <person name="Chen J."/>
            <person name="Chen Y.Q."/>
            <person name="Ai Y."/>
            <person name="Zhai J.W."/>
            <person name="Wu S.S."/>
            <person name="Zhou Z."/>
            <person name="Hsiao Y.Y."/>
            <person name="Wu W.L."/>
            <person name="Chen Y.Y."/>
            <person name="Lin Y.F."/>
            <person name="Hsu J.L."/>
            <person name="Li C.Y."/>
            <person name="Wang Z.W."/>
            <person name="Zhao X."/>
            <person name="Zhong W.Y."/>
            <person name="Ma X.K."/>
            <person name="Ma L."/>
            <person name="Huang J."/>
            <person name="Chen G.Z."/>
            <person name="Huang M.Z."/>
            <person name="Huang L."/>
            <person name="Peng D.H."/>
            <person name="Luo Y.B."/>
            <person name="Zou S.Q."/>
            <person name="Chen S.P."/>
            <person name="Lan S."/>
            <person name="Tsai W.C."/>
            <person name="Van de Peer Y."/>
            <person name="Liu Z.J."/>
        </authorList>
    </citation>
    <scope>NUCLEOTIDE SEQUENCE [LARGE SCALE GENOMIC DNA]</scope>
    <source>
        <strain evidence="2">Lor288</strain>
    </source>
</reference>
<evidence type="ECO:0000313" key="2">
    <source>
        <dbReference type="EMBL" id="KAK8963719.1"/>
    </source>
</evidence>
<evidence type="ECO:0000256" key="1">
    <source>
        <dbReference type="SAM" id="Phobius"/>
    </source>
</evidence>
<keyword evidence="1" id="KW-0812">Transmembrane</keyword>